<protein>
    <submittedName>
        <fullName evidence="2">Uncharacterized protein</fullName>
    </submittedName>
</protein>
<organism evidence="2 3">
    <name type="scientific">Vulcanisaeta moutnovskia (strain 768-28)</name>
    <dbReference type="NCBI Taxonomy" id="985053"/>
    <lineage>
        <taxon>Archaea</taxon>
        <taxon>Thermoproteota</taxon>
        <taxon>Thermoprotei</taxon>
        <taxon>Thermoproteales</taxon>
        <taxon>Thermoproteaceae</taxon>
        <taxon>Vulcanisaeta</taxon>
    </lineage>
</organism>
<dbReference type="OrthoDB" id="19186at2157"/>
<feature type="transmembrane region" description="Helical" evidence="1">
    <location>
        <begin position="26"/>
        <end position="50"/>
    </location>
</feature>
<dbReference type="HOGENOM" id="CLU_515478_0_0_2"/>
<dbReference type="eggNOG" id="arCOG02744">
    <property type="taxonomic scope" value="Archaea"/>
</dbReference>
<keyword evidence="1" id="KW-1133">Transmembrane helix</keyword>
<dbReference type="GeneID" id="10288686"/>
<feature type="transmembrane region" description="Helical" evidence="1">
    <location>
        <begin position="118"/>
        <end position="137"/>
    </location>
</feature>
<keyword evidence="1" id="KW-0812">Transmembrane</keyword>
<feature type="transmembrane region" description="Helical" evidence="1">
    <location>
        <begin position="143"/>
        <end position="173"/>
    </location>
</feature>
<dbReference type="EMBL" id="CP002529">
    <property type="protein sequence ID" value="ADY01241.1"/>
    <property type="molecule type" value="Genomic_DNA"/>
</dbReference>
<evidence type="ECO:0000313" key="2">
    <source>
        <dbReference type="EMBL" id="ADY01241.1"/>
    </source>
</evidence>
<name>F0QXS8_VULM7</name>
<sequence length="528" mass="59644">MILLIALIIIFLMAFFISIGYLRPPIIVMLLISVVYILIIALALVVFYLINPLYILSIILSLLQYVITPPLGILLGWSIRTFAQSIKLGLHYIMANMYLIRKLLPITYAIYLTFSSMINPLVLMFSMLALSIEWYFYNKDKFGLALTIFNVLIVLMLPFSAAIGFSVILTVILDSELMRYRYNPWIITASFAASSAFAYILTGFYEAVVLFIPLVYFVFSALAYWLLYLMIDLKIDIKGFLRTIVGNELNYGMIITSKPKVSAIINIDAPRGFKVEPKSSDFRGHAEIKVNATFESSGVYRPRFLIRFVDPRGFINVIREISHPSILVVPRATYLVGTYQRILSGFAGKRLGDVVGIKEYTPGDPIKKIHWAKSIKFDKYVIKLSSNLTSTVIVIANTTNSKILDRLNEALLVVTIQLLNHGVIPKYLVINVLTGKVIRIDWNGNYADLVTKLLSATNSLGVNLIGKSYGTELFAGIRRVYQEDFVKLLSKFHVEVPIILIGEKRFLNDIYNALLRLYGYGGVKSILI</sequence>
<dbReference type="AlphaFoldDB" id="F0QXS8"/>
<reference evidence="2 3" key="1">
    <citation type="journal article" date="2011" name="J. Bacteriol.">
        <title>Complete genome sequence of 'Vulcanisaeta moutnovskia' strain 768-28, a novel member of the hyperthermophilic crenarchaeal genus vulcanisaeta.</title>
        <authorList>
            <person name="Gumerov V.M."/>
            <person name="Mardanov A.V."/>
            <person name="Beletsky A.V."/>
            <person name="Prokofeva M.I."/>
            <person name="Bonch-Osmolovskaya E.A."/>
            <person name="Ravin N.V."/>
            <person name="Skryabin K.G."/>
        </authorList>
    </citation>
    <scope>NUCLEOTIDE SEQUENCE [LARGE SCALE GENOMIC DNA]</scope>
    <source>
        <strain evidence="2 3">768-28</strain>
    </source>
</reference>
<dbReference type="STRING" id="985053.VMUT_1034"/>
<evidence type="ECO:0000256" key="1">
    <source>
        <dbReference type="SAM" id="Phobius"/>
    </source>
</evidence>
<feature type="transmembrane region" description="Helical" evidence="1">
    <location>
        <begin position="62"/>
        <end position="83"/>
    </location>
</feature>
<dbReference type="RefSeq" id="WP_013604403.1">
    <property type="nucleotide sequence ID" value="NC_015151.1"/>
</dbReference>
<dbReference type="KEGG" id="vmo:VMUT_1034"/>
<dbReference type="Proteomes" id="UP000007485">
    <property type="component" value="Chromosome"/>
</dbReference>
<proteinExistence type="predicted"/>
<feature type="transmembrane region" description="Helical" evidence="1">
    <location>
        <begin position="185"/>
        <end position="205"/>
    </location>
</feature>
<keyword evidence="3" id="KW-1185">Reference proteome</keyword>
<feature type="transmembrane region" description="Helical" evidence="1">
    <location>
        <begin position="211"/>
        <end position="231"/>
    </location>
</feature>
<accession>F0QXS8</accession>
<keyword evidence="1" id="KW-0472">Membrane</keyword>
<gene>
    <name evidence="2" type="ordered locus">VMUT_1034</name>
</gene>
<evidence type="ECO:0000313" key="3">
    <source>
        <dbReference type="Proteomes" id="UP000007485"/>
    </source>
</evidence>